<keyword evidence="3" id="KW-1185">Reference proteome</keyword>
<evidence type="ECO:0000256" key="1">
    <source>
        <dbReference type="SAM" id="MobiDB-lite"/>
    </source>
</evidence>
<protein>
    <submittedName>
        <fullName evidence="2">Uncharacterized protein</fullName>
    </submittedName>
</protein>
<accession>A0AAD5NLK5</accession>
<reference evidence="2" key="2">
    <citation type="submission" date="2023-02" db="EMBL/GenBank/DDBJ databases">
        <authorList>
            <person name="Swenson N.G."/>
            <person name="Wegrzyn J.L."/>
            <person name="Mcevoy S.L."/>
        </authorList>
    </citation>
    <scope>NUCLEOTIDE SEQUENCE</scope>
    <source>
        <strain evidence="2">91603</strain>
        <tissue evidence="2">Leaf</tissue>
    </source>
</reference>
<dbReference type="Proteomes" id="UP001064489">
    <property type="component" value="Chromosome 10"/>
</dbReference>
<name>A0AAD5NLK5_ACENE</name>
<reference evidence="2" key="1">
    <citation type="journal article" date="2022" name="Plant J.">
        <title>Strategies of tolerance reflected in two North American maple genomes.</title>
        <authorList>
            <person name="McEvoy S.L."/>
            <person name="Sezen U.U."/>
            <person name="Trouern-Trend A."/>
            <person name="McMahon S.M."/>
            <person name="Schaberg P.G."/>
            <person name="Yang J."/>
            <person name="Wegrzyn J.L."/>
            <person name="Swenson N.G."/>
        </authorList>
    </citation>
    <scope>NUCLEOTIDE SEQUENCE</scope>
    <source>
        <strain evidence="2">91603</strain>
    </source>
</reference>
<feature type="region of interest" description="Disordered" evidence="1">
    <location>
        <begin position="1"/>
        <end position="38"/>
    </location>
</feature>
<evidence type="ECO:0000313" key="2">
    <source>
        <dbReference type="EMBL" id="KAI9165258.1"/>
    </source>
</evidence>
<gene>
    <name evidence="2" type="ORF">LWI28_010545</name>
</gene>
<dbReference type="EMBL" id="JAJSOW010000105">
    <property type="protein sequence ID" value="KAI9165258.1"/>
    <property type="molecule type" value="Genomic_DNA"/>
</dbReference>
<sequence length="114" mass="12272">MDKKSSSSGGGSSNVKQFMDKKSSSSGGGSSNQGVVIPADDKKTARKAGYFSGLQRKIIKYNFVGLNLFQFWINPLMSAILFPEGYEFSATATTTACHPSLEVETLSKSSNILY</sequence>
<comment type="caution">
    <text evidence="2">The sequence shown here is derived from an EMBL/GenBank/DDBJ whole genome shotgun (WGS) entry which is preliminary data.</text>
</comment>
<organism evidence="2 3">
    <name type="scientific">Acer negundo</name>
    <name type="common">Box elder</name>
    <dbReference type="NCBI Taxonomy" id="4023"/>
    <lineage>
        <taxon>Eukaryota</taxon>
        <taxon>Viridiplantae</taxon>
        <taxon>Streptophyta</taxon>
        <taxon>Embryophyta</taxon>
        <taxon>Tracheophyta</taxon>
        <taxon>Spermatophyta</taxon>
        <taxon>Magnoliopsida</taxon>
        <taxon>eudicotyledons</taxon>
        <taxon>Gunneridae</taxon>
        <taxon>Pentapetalae</taxon>
        <taxon>rosids</taxon>
        <taxon>malvids</taxon>
        <taxon>Sapindales</taxon>
        <taxon>Sapindaceae</taxon>
        <taxon>Hippocastanoideae</taxon>
        <taxon>Acereae</taxon>
        <taxon>Acer</taxon>
    </lineage>
</organism>
<evidence type="ECO:0000313" key="3">
    <source>
        <dbReference type="Proteomes" id="UP001064489"/>
    </source>
</evidence>
<proteinExistence type="predicted"/>
<dbReference type="AlphaFoldDB" id="A0AAD5NLK5"/>